<evidence type="ECO:0000256" key="2">
    <source>
        <dbReference type="ARBA" id="ARBA00022475"/>
    </source>
</evidence>
<dbReference type="InterPro" id="IPR026392">
    <property type="entry name" value="Exo/Archaeosortase_dom"/>
</dbReference>
<proteinExistence type="predicted"/>
<evidence type="ECO:0000256" key="4">
    <source>
        <dbReference type="ARBA" id="ARBA00022692"/>
    </source>
</evidence>
<comment type="caution">
    <text evidence="9">The sequence shown here is derived from an EMBL/GenBank/DDBJ whole genome shotgun (WGS) entry which is preliminary data.</text>
</comment>
<evidence type="ECO:0000313" key="10">
    <source>
        <dbReference type="Proteomes" id="UP000614580"/>
    </source>
</evidence>
<evidence type="ECO:0000313" key="9">
    <source>
        <dbReference type="EMBL" id="CAD7766648.1"/>
    </source>
</evidence>
<feature type="transmembrane region" description="Helical" evidence="8">
    <location>
        <begin position="41"/>
        <end position="60"/>
    </location>
</feature>
<keyword evidence="6 8" id="KW-1133">Transmembrane helix</keyword>
<dbReference type="GO" id="GO:0008233">
    <property type="term" value="F:peptidase activity"/>
    <property type="evidence" value="ECO:0007669"/>
    <property type="project" value="UniProtKB-KW"/>
</dbReference>
<evidence type="ECO:0000256" key="6">
    <source>
        <dbReference type="ARBA" id="ARBA00022989"/>
    </source>
</evidence>
<sequence>MKNKQRHLIILILTILAGLTLYRTAISEVFSAVMNREGSSHGVFVPFLVAYFIWLKSDILRAVKTRFDYKGLILVLVGVILSLSFRGIFQLEFIGFLVFAGGLFYTIQGKDYFLETGFPLFFLITLVPLPKDIYIVIADWMRTITFAGSLKVISAMGISYFKSGWFLQLHNITLEIAPSCSGIRYLISYFVFGLAYAWLSRNSLRSRVLIVLATIPISIIAGVGRLSAIFILCHTLSPYWGGSQPHIVVSWINFGVVGGFFFLLDQYILRRMEKKQLAEGSSKLTADRKT</sequence>
<feature type="transmembrane region" description="Helical" evidence="8">
    <location>
        <begin position="244"/>
        <end position="264"/>
    </location>
</feature>
<feature type="transmembrane region" description="Helical" evidence="8">
    <location>
        <begin position="144"/>
        <end position="162"/>
    </location>
</feature>
<feature type="transmembrane region" description="Helical" evidence="8">
    <location>
        <begin position="182"/>
        <end position="199"/>
    </location>
</feature>
<dbReference type="AlphaFoldDB" id="A0A811ZZH1"/>
<organism evidence="9 10">
    <name type="scientific">Candidatus Argoarchaeum ethanivorans</name>
    <dbReference type="NCBI Taxonomy" id="2608793"/>
    <lineage>
        <taxon>Archaea</taxon>
        <taxon>Methanobacteriati</taxon>
        <taxon>Methanobacteriota</taxon>
        <taxon>Stenosarchaea group</taxon>
        <taxon>Methanomicrobia</taxon>
        <taxon>Methanosarcinales</taxon>
        <taxon>Methanosarcinales incertae sedis</taxon>
        <taxon>GOM Arc I cluster</taxon>
        <taxon>Candidatus Argoarchaeum</taxon>
    </lineage>
</organism>
<dbReference type="GO" id="GO:0006508">
    <property type="term" value="P:proteolysis"/>
    <property type="evidence" value="ECO:0007669"/>
    <property type="project" value="UniProtKB-KW"/>
</dbReference>
<feature type="transmembrane region" description="Helical" evidence="8">
    <location>
        <begin position="117"/>
        <end position="137"/>
    </location>
</feature>
<evidence type="ECO:0000256" key="3">
    <source>
        <dbReference type="ARBA" id="ARBA00022670"/>
    </source>
</evidence>
<dbReference type="InterPro" id="IPR019127">
    <property type="entry name" value="Exosortase"/>
</dbReference>
<dbReference type="NCBIfam" id="TIGR02602">
    <property type="entry name" value="8TM_EpsH"/>
    <property type="match status" value="1"/>
</dbReference>
<evidence type="ECO:0000256" key="1">
    <source>
        <dbReference type="ARBA" id="ARBA00004651"/>
    </source>
</evidence>
<protein>
    <submittedName>
        <fullName evidence="9">Transmembrane exosortase (Exosortase_EpsH)</fullName>
    </submittedName>
</protein>
<evidence type="ECO:0000256" key="5">
    <source>
        <dbReference type="ARBA" id="ARBA00022801"/>
    </source>
</evidence>
<keyword evidence="5" id="KW-0378">Hydrolase</keyword>
<dbReference type="InterPro" id="IPR013426">
    <property type="entry name" value="EpsH-like"/>
</dbReference>
<comment type="subcellular location">
    <subcellularLocation>
        <location evidence="1">Cell membrane</location>
        <topology evidence="1">Multi-pass membrane protein</topology>
    </subcellularLocation>
</comment>
<feature type="transmembrane region" description="Helical" evidence="8">
    <location>
        <begin position="208"/>
        <end position="232"/>
    </location>
</feature>
<evidence type="ECO:0000256" key="7">
    <source>
        <dbReference type="ARBA" id="ARBA00023136"/>
    </source>
</evidence>
<evidence type="ECO:0000256" key="8">
    <source>
        <dbReference type="SAM" id="Phobius"/>
    </source>
</evidence>
<dbReference type="Pfam" id="PF09721">
    <property type="entry name" value="Exosortase_EpsH"/>
    <property type="match status" value="1"/>
</dbReference>
<dbReference type="NCBIfam" id="TIGR04178">
    <property type="entry name" value="exo_archaeo"/>
    <property type="match status" value="1"/>
</dbReference>
<keyword evidence="4 8" id="KW-0812">Transmembrane</keyword>
<dbReference type="EMBL" id="CAJHZY010000003">
    <property type="protein sequence ID" value="CAD7766648.1"/>
    <property type="molecule type" value="Genomic_DNA"/>
</dbReference>
<dbReference type="Proteomes" id="UP000614580">
    <property type="component" value="Unassembled WGS sequence"/>
</dbReference>
<gene>
    <name evidence="9" type="ORF">DNFNHJIP_00046</name>
</gene>
<reference evidence="9" key="1">
    <citation type="submission" date="2020-12" db="EMBL/GenBank/DDBJ databases">
        <authorList>
            <person name="Hahn C.J."/>
            <person name="Laso-Perez R."/>
            <person name="Vulcano F."/>
            <person name="Vaziourakis K.-M."/>
            <person name="Stokke R."/>
            <person name="Steen I.H."/>
            <person name="Teske A."/>
            <person name="Boetius A."/>
            <person name="Liebeke M."/>
            <person name="Amann R."/>
            <person name="Knittel K."/>
        </authorList>
    </citation>
    <scope>NUCLEOTIDE SEQUENCE</scope>
    <source>
        <strain evidence="9">Gfbio:c6db26ca-90af-429b-aeed-0e3e8aed0b5e:GoM-Arc1_AMV-AAA_792_C10</strain>
    </source>
</reference>
<keyword evidence="3" id="KW-0645">Protease</keyword>
<name>A0A811ZZH1_9EURY</name>
<feature type="transmembrane region" description="Helical" evidence="8">
    <location>
        <begin position="72"/>
        <end position="105"/>
    </location>
</feature>
<dbReference type="GO" id="GO:0005886">
    <property type="term" value="C:plasma membrane"/>
    <property type="evidence" value="ECO:0007669"/>
    <property type="project" value="UniProtKB-SubCell"/>
</dbReference>
<keyword evidence="2" id="KW-1003">Cell membrane</keyword>
<accession>A0A811ZZH1</accession>
<keyword evidence="7 8" id="KW-0472">Membrane</keyword>